<proteinExistence type="predicted"/>
<feature type="compositionally biased region" description="Low complexity" evidence="1">
    <location>
        <begin position="18"/>
        <end position="28"/>
    </location>
</feature>
<dbReference type="CTD" id="20201106"/>
<keyword evidence="2" id="KW-0812">Transmembrane</keyword>
<keyword evidence="5" id="KW-1185">Reference proteome</keyword>
<dbReference type="RefSeq" id="XP_009030364.1">
    <property type="nucleotide sequence ID" value="XM_009032116.1"/>
</dbReference>
<evidence type="ECO:0000256" key="1">
    <source>
        <dbReference type="SAM" id="MobiDB-lite"/>
    </source>
</evidence>
<dbReference type="EMBL" id="KB097700">
    <property type="protein sequence ID" value="ESN91518.1"/>
    <property type="molecule type" value="Genomic_DNA"/>
</dbReference>
<dbReference type="GeneID" id="20201106"/>
<dbReference type="EMBL" id="AMQM01002095">
    <property type="status" value="NOT_ANNOTATED_CDS"/>
    <property type="molecule type" value="Genomic_DNA"/>
</dbReference>
<dbReference type="AlphaFoldDB" id="T1EX06"/>
<gene>
    <name evidence="4" type="primary">20201106</name>
    <name evidence="3" type="ORF">HELRODRAFT_165563</name>
</gene>
<dbReference type="KEGG" id="hro:HELRODRAFT_165563"/>
<dbReference type="HOGENOM" id="CLU_2173717_0_0_1"/>
<feature type="region of interest" description="Disordered" evidence="1">
    <location>
        <begin position="1"/>
        <end position="28"/>
    </location>
</feature>
<dbReference type="EnsemblMetazoa" id="HelroT165563">
    <property type="protein sequence ID" value="HelroP165563"/>
    <property type="gene ID" value="HelroG165563"/>
</dbReference>
<evidence type="ECO:0000313" key="4">
    <source>
        <dbReference type="EnsemblMetazoa" id="HelroP165563"/>
    </source>
</evidence>
<name>T1EX06_HELRO</name>
<sequence>MGEFIRGIKEDEQRKTKNNNLNYNHTNNDSSIINNDNVTTHDYSTATTRIWRVEDMYDADINQMKIIVYTLMMVFGFLATITTLIIKETNYHNNNKNNNKYKKYEHKKRR</sequence>
<feature type="transmembrane region" description="Helical" evidence="2">
    <location>
        <begin position="66"/>
        <end position="86"/>
    </location>
</feature>
<feature type="compositionally biased region" description="Basic and acidic residues" evidence="1">
    <location>
        <begin position="1"/>
        <end position="15"/>
    </location>
</feature>
<keyword evidence="2" id="KW-1133">Transmembrane helix</keyword>
<reference evidence="5" key="1">
    <citation type="submission" date="2012-12" db="EMBL/GenBank/DDBJ databases">
        <authorList>
            <person name="Hellsten U."/>
            <person name="Grimwood J."/>
            <person name="Chapman J.A."/>
            <person name="Shapiro H."/>
            <person name="Aerts A."/>
            <person name="Otillar R.P."/>
            <person name="Terry A.Y."/>
            <person name="Boore J.L."/>
            <person name="Simakov O."/>
            <person name="Marletaz F."/>
            <person name="Cho S.-J."/>
            <person name="Edsinger-Gonzales E."/>
            <person name="Havlak P."/>
            <person name="Kuo D.-H."/>
            <person name="Larsson T."/>
            <person name="Lv J."/>
            <person name="Arendt D."/>
            <person name="Savage R."/>
            <person name="Osoegawa K."/>
            <person name="de Jong P."/>
            <person name="Lindberg D.R."/>
            <person name="Seaver E.C."/>
            <person name="Weisblat D.A."/>
            <person name="Putnam N.H."/>
            <person name="Grigoriev I.V."/>
            <person name="Rokhsar D.S."/>
        </authorList>
    </citation>
    <scope>NUCLEOTIDE SEQUENCE</scope>
</reference>
<organism evidence="4 5">
    <name type="scientific">Helobdella robusta</name>
    <name type="common">Californian leech</name>
    <dbReference type="NCBI Taxonomy" id="6412"/>
    <lineage>
        <taxon>Eukaryota</taxon>
        <taxon>Metazoa</taxon>
        <taxon>Spiralia</taxon>
        <taxon>Lophotrochozoa</taxon>
        <taxon>Annelida</taxon>
        <taxon>Clitellata</taxon>
        <taxon>Hirudinea</taxon>
        <taxon>Rhynchobdellida</taxon>
        <taxon>Glossiphoniidae</taxon>
        <taxon>Helobdella</taxon>
    </lineage>
</organism>
<protein>
    <submittedName>
        <fullName evidence="3 4">Uncharacterized protein</fullName>
    </submittedName>
</protein>
<accession>T1EX06</accession>
<evidence type="ECO:0000256" key="2">
    <source>
        <dbReference type="SAM" id="Phobius"/>
    </source>
</evidence>
<dbReference type="InParanoid" id="T1EX06"/>
<dbReference type="Proteomes" id="UP000015101">
    <property type="component" value="Unassembled WGS sequence"/>
</dbReference>
<keyword evidence="2" id="KW-0472">Membrane</keyword>
<reference evidence="3 5" key="2">
    <citation type="journal article" date="2013" name="Nature">
        <title>Insights into bilaterian evolution from three spiralian genomes.</title>
        <authorList>
            <person name="Simakov O."/>
            <person name="Marletaz F."/>
            <person name="Cho S.J."/>
            <person name="Edsinger-Gonzales E."/>
            <person name="Havlak P."/>
            <person name="Hellsten U."/>
            <person name="Kuo D.H."/>
            <person name="Larsson T."/>
            <person name="Lv J."/>
            <person name="Arendt D."/>
            <person name="Savage R."/>
            <person name="Osoegawa K."/>
            <person name="de Jong P."/>
            <person name="Grimwood J."/>
            <person name="Chapman J.A."/>
            <person name="Shapiro H."/>
            <person name="Aerts A."/>
            <person name="Otillar R.P."/>
            <person name="Terry A.Y."/>
            <person name="Boore J.L."/>
            <person name="Grigoriev I.V."/>
            <person name="Lindberg D.R."/>
            <person name="Seaver E.C."/>
            <person name="Weisblat D.A."/>
            <person name="Putnam N.H."/>
            <person name="Rokhsar D.S."/>
        </authorList>
    </citation>
    <scope>NUCLEOTIDE SEQUENCE</scope>
</reference>
<evidence type="ECO:0000313" key="3">
    <source>
        <dbReference type="EMBL" id="ESN91518.1"/>
    </source>
</evidence>
<evidence type="ECO:0000313" key="5">
    <source>
        <dbReference type="Proteomes" id="UP000015101"/>
    </source>
</evidence>
<reference evidence="4" key="3">
    <citation type="submission" date="2015-06" db="UniProtKB">
        <authorList>
            <consortium name="EnsemblMetazoa"/>
        </authorList>
    </citation>
    <scope>IDENTIFICATION</scope>
</reference>